<dbReference type="InterPro" id="IPR035919">
    <property type="entry name" value="EAL_sf"/>
</dbReference>
<dbReference type="InterPro" id="IPR029151">
    <property type="entry name" value="Sensor-like_sf"/>
</dbReference>
<dbReference type="SUPFAM" id="SSF55073">
    <property type="entry name" value="Nucleotide cyclase"/>
    <property type="match status" value="1"/>
</dbReference>
<feature type="domain" description="PAS" evidence="10">
    <location>
        <begin position="369"/>
        <end position="427"/>
    </location>
</feature>
<dbReference type="InterPro" id="IPR001633">
    <property type="entry name" value="EAL_dom"/>
</dbReference>
<organism evidence="13 14">
    <name type="scientific">Saccharospirillum mangrovi</name>
    <dbReference type="NCBI Taxonomy" id="2161747"/>
    <lineage>
        <taxon>Bacteria</taxon>
        <taxon>Pseudomonadati</taxon>
        <taxon>Pseudomonadota</taxon>
        <taxon>Gammaproteobacteria</taxon>
        <taxon>Oceanospirillales</taxon>
        <taxon>Saccharospirillaceae</taxon>
        <taxon>Saccharospirillum</taxon>
    </lineage>
</organism>
<dbReference type="EMBL" id="JBHRYR010000003">
    <property type="protein sequence ID" value="MFC3853006.1"/>
    <property type="molecule type" value="Genomic_DNA"/>
</dbReference>
<dbReference type="Pfam" id="PF13426">
    <property type="entry name" value="PAS_9"/>
    <property type="match status" value="1"/>
</dbReference>
<dbReference type="SUPFAM" id="SSF141868">
    <property type="entry name" value="EAL domain-like"/>
    <property type="match status" value="1"/>
</dbReference>
<dbReference type="PROSITE" id="PS50887">
    <property type="entry name" value="GGDEF"/>
    <property type="match status" value="1"/>
</dbReference>
<evidence type="ECO:0000256" key="6">
    <source>
        <dbReference type="ARBA" id="ARBA00022777"/>
    </source>
</evidence>
<dbReference type="SUPFAM" id="SSF103190">
    <property type="entry name" value="Sensory domain-like"/>
    <property type="match status" value="1"/>
</dbReference>
<evidence type="ECO:0000256" key="9">
    <source>
        <dbReference type="SAM" id="Phobius"/>
    </source>
</evidence>
<dbReference type="Gene3D" id="3.20.20.450">
    <property type="entry name" value="EAL domain"/>
    <property type="match status" value="1"/>
</dbReference>
<dbReference type="Gene3D" id="3.30.70.270">
    <property type="match status" value="1"/>
</dbReference>
<name>A0ABV8A042_9GAMM</name>
<comment type="caution">
    <text evidence="13">The sequence shown here is derived from an EMBL/GenBank/DDBJ whole genome shotgun (WGS) entry which is preliminary data.</text>
</comment>
<evidence type="ECO:0000256" key="4">
    <source>
        <dbReference type="ARBA" id="ARBA00022679"/>
    </source>
</evidence>
<keyword evidence="9" id="KW-0812">Transmembrane</keyword>
<keyword evidence="5" id="KW-0547">Nucleotide-binding</keyword>
<dbReference type="SMART" id="SM00267">
    <property type="entry name" value="GGDEF"/>
    <property type="match status" value="1"/>
</dbReference>
<dbReference type="PANTHER" id="PTHR44757:SF2">
    <property type="entry name" value="BIOFILM ARCHITECTURE MAINTENANCE PROTEIN MBAA"/>
    <property type="match status" value="1"/>
</dbReference>
<proteinExistence type="predicted"/>
<dbReference type="PANTHER" id="PTHR44757">
    <property type="entry name" value="DIGUANYLATE CYCLASE DGCP"/>
    <property type="match status" value="1"/>
</dbReference>
<dbReference type="InterPro" id="IPR052155">
    <property type="entry name" value="Biofilm_reg_signaling"/>
</dbReference>
<dbReference type="InterPro" id="IPR000160">
    <property type="entry name" value="GGDEF_dom"/>
</dbReference>
<evidence type="ECO:0000256" key="2">
    <source>
        <dbReference type="ARBA" id="ARBA00022519"/>
    </source>
</evidence>
<dbReference type="NCBIfam" id="TIGR00229">
    <property type="entry name" value="sensory_box"/>
    <property type="match status" value="1"/>
</dbReference>
<dbReference type="Pfam" id="PF09308">
    <property type="entry name" value="LuxQ-periplasm"/>
    <property type="match status" value="1"/>
</dbReference>
<evidence type="ECO:0000256" key="5">
    <source>
        <dbReference type="ARBA" id="ARBA00022741"/>
    </source>
</evidence>
<dbReference type="Gene3D" id="3.30.450.220">
    <property type="entry name" value="LuxQ periplasmic domain, N-terminal subdomain"/>
    <property type="match status" value="1"/>
</dbReference>
<feature type="domain" description="EAL" evidence="11">
    <location>
        <begin position="662"/>
        <end position="914"/>
    </location>
</feature>
<evidence type="ECO:0000256" key="1">
    <source>
        <dbReference type="ARBA" id="ARBA00004429"/>
    </source>
</evidence>
<dbReference type="InterPro" id="IPR029787">
    <property type="entry name" value="Nucleotide_cyclase"/>
</dbReference>
<evidence type="ECO:0000256" key="7">
    <source>
        <dbReference type="ARBA" id="ARBA00022840"/>
    </source>
</evidence>
<dbReference type="Gene3D" id="3.30.450.20">
    <property type="entry name" value="PAS domain"/>
    <property type="match status" value="1"/>
</dbReference>
<dbReference type="CDD" id="cd01948">
    <property type="entry name" value="EAL"/>
    <property type="match status" value="1"/>
</dbReference>
<dbReference type="InterPro" id="IPR043056">
    <property type="entry name" value="LuxQ-periplasm_N"/>
</dbReference>
<evidence type="ECO:0000256" key="3">
    <source>
        <dbReference type="ARBA" id="ARBA00022553"/>
    </source>
</evidence>
<gene>
    <name evidence="13" type="ORF">ACFOOG_09215</name>
</gene>
<evidence type="ECO:0000259" key="12">
    <source>
        <dbReference type="PROSITE" id="PS50887"/>
    </source>
</evidence>
<evidence type="ECO:0000259" key="10">
    <source>
        <dbReference type="PROSITE" id="PS50112"/>
    </source>
</evidence>
<keyword evidence="14" id="KW-1185">Reference proteome</keyword>
<dbReference type="SUPFAM" id="SSF55785">
    <property type="entry name" value="PYP-like sensor domain (PAS domain)"/>
    <property type="match status" value="1"/>
</dbReference>
<dbReference type="Pfam" id="PF00563">
    <property type="entry name" value="EAL"/>
    <property type="match status" value="1"/>
</dbReference>
<keyword evidence="2" id="KW-1003">Cell membrane</keyword>
<feature type="domain" description="GGDEF" evidence="12">
    <location>
        <begin position="515"/>
        <end position="653"/>
    </location>
</feature>
<dbReference type="SMART" id="SM00052">
    <property type="entry name" value="EAL"/>
    <property type="match status" value="1"/>
</dbReference>
<evidence type="ECO:0000313" key="14">
    <source>
        <dbReference type="Proteomes" id="UP001595617"/>
    </source>
</evidence>
<feature type="transmembrane region" description="Helical" evidence="9">
    <location>
        <begin position="292"/>
        <end position="312"/>
    </location>
</feature>
<accession>A0ABV8A042</accession>
<dbReference type="SMART" id="SM00091">
    <property type="entry name" value="PAS"/>
    <property type="match status" value="1"/>
</dbReference>
<dbReference type="InterPro" id="IPR015387">
    <property type="entry name" value="LuxQ-periplasm_dom"/>
</dbReference>
<sequence length="914" mass="101666">MPLSHAAANSRRRAGFLELKFTTRIALVFGALGLLALLVSMAYAYRTAEQSLQQEIDSALQQRHRAVENLIEIRLGLLDVYLQSAAANRIFTSVVDTQEEESPLDVLVEDMAFMFQDSALGANLDVFFIVDNENELVFDAGLPLYDIEPLFAAMRAPFIYSNRWSVVSTDNLTVLIKSVPLFDPATIQLRGYMFIGLAVGQNRAFLSEIADRADLDILKLGYEGQVLLRHAGVNFVSELDRQPQMGEVDISNNVYLLREAMSLPGGINNIWTEVGISADRFPSLTESYQQTFFLLSGGFIVLLLIAAWLIHLSHAQNVGRLMKYIQDIQSGTRGAVYVHGGIKEYNQVGSAMQEMVQDLNVAATVFESTEGMIVTDQNRIILRANEAFSEITGYSTEEAIGQPLDLIKSDRHETTFFSDIDAALDANDSWQGEVWNRRKNGDDYLQWTSITAVRTDDDDTVINYVVTLIDATQRKAAEMKITQLAFYDQLTGLPNRQLLMDRLDQAIAASVRHRKSGAILYIDLDDFKTLNDTRGHDVGDLLLKQVANRLLNCVRKSDTVARIGGDEFIILLEDLDIDLDIASQQVEVLAETILETLPAPYYIGGIEQFSTLSIGITLFQGEQDTFDELLKQADLAMYQAKAAGRNTRRFFNPSMQARVLEHAEVANDIRKGMHNHEFVLYFQPQMGQSRQLIGAEALLRWNHPTRGLVAPGGFISVAEETGLILPLGQWVLESACAVLAQWAQSPKTAELSLAINISARQLVQVDFVDQVISALHHSGANAQRLKLELTESMLLNDVEDTIQKMHQLRVHGVTFSLDDFGTGYSSLSYLRQLPLDQLKIDQSFVQDLAEQANHTTIAQTIVTLAKGLDISVIAEGVETEAQCIALTNYGCEAYQGYLFGRPMPLEELVAMAAQ</sequence>
<dbReference type="InterPro" id="IPR035965">
    <property type="entry name" value="PAS-like_dom_sf"/>
</dbReference>
<keyword evidence="4" id="KW-0808">Transferase</keyword>
<evidence type="ECO:0000256" key="8">
    <source>
        <dbReference type="ARBA" id="ARBA00023012"/>
    </source>
</evidence>
<dbReference type="PROSITE" id="PS50112">
    <property type="entry name" value="PAS"/>
    <property type="match status" value="1"/>
</dbReference>
<dbReference type="CDD" id="cd00130">
    <property type="entry name" value="PAS"/>
    <property type="match status" value="1"/>
</dbReference>
<evidence type="ECO:0000259" key="11">
    <source>
        <dbReference type="PROSITE" id="PS50883"/>
    </source>
</evidence>
<dbReference type="CDD" id="cd01949">
    <property type="entry name" value="GGDEF"/>
    <property type="match status" value="1"/>
</dbReference>
<dbReference type="NCBIfam" id="TIGR00254">
    <property type="entry name" value="GGDEF"/>
    <property type="match status" value="1"/>
</dbReference>
<comment type="subcellular location">
    <subcellularLocation>
        <location evidence="1">Cell inner membrane</location>
        <topology evidence="1">Multi-pass membrane protein</topology>
    </subcellularLocation>
</comment>
<keyword evidence="3" id="KW-0597">Phosphoprotein</keyword>
<dbReference type="Pfam" id="PF00990">
    <property type="entry name" value="GGDEF"/>
    <property type="match status" value="1"/>
</dbReference>
<dbReference type="Proteomes" id="UP001595617">
    <property type="component" value="Unassembled WGS sequence"/>
</dbReference>
<protein>
    <submittedName>
        <fullName evidence="13">EAL domain-containing protein</fullName>
    </submittedName>
</protein>
<keyword evidence="9" id="KW-1133">Transmembrane helix</keyword>
<dbReference type="PROSITE" id="PS50883">
    <property type="entry name" value="EAL"/>
    <property type="match status" value="1"/>
</dbReference>
<keyword evidence="7" id="KW-0067">ATP-binding</keyword>
<dbReference type="RefSeq" id="WP_380695749.1">
    <property type="nucleotide sequence ID" value="NZ_JBHRYR010000003.1"/>
</dbReference>
<dbReference type="InterPro" id="IPR000014">
    <property type="entry name" value="PAS"/>
</dbReference>
<dbReference type="InterPro" id="IPR043128">
    <property type="entry name" value="Rev_trsase/Diguanyl_cyclase"/>
</dbReference>
<keyword evidence="8" id="KW-0902">Two-component regulatory system</keyword>
<reference evidence="14" key="1">
    <citation type="journal article" date="2019" name="Int. J. Syst. Evol. Microbiol.">
        <title>The Global Catalogue of Microorganisms (GCM) 10K type strain sequencing project: providing services to taxonomists for standard genome sequencing and annotation.</title>
        <authorList>
            <consortium name="The Broad Institute Genomics Platform"/>
            <consortium name="The Broad Institute Genome Sequencing Center for Infectious Disease"/>
            <person name="Wu L."/>
            <person name="Ma J."/>
        </authorList>
    </citation>
    <scope>NUCLEOTIDE SEQUENCE [LARGE SCALE GENOMIC DNA]</scope>
    <source>
        <strain evidence="14">IBRC 10765</strain>
    </source>
</reference>
<feature type="transmembrane region" description="Helical" evidence="9">
    <location>
        <begin position="21"/>
        <end position="45"/>
    </location>
</feature>
<keyword evidence="2" id="KW-0997">Cell inner membrane</keyword>
<keyword evidence="6" id="KW-0418">Kinase</keyword>
<evidence type="ECO:0000313" key="13">
    <source>
        <dbReference type="EMBL" id="MFC3853006.1"/>
    </source>
</evidence>
<keyword evidence="9" id="KW-0472">Membrane</keyword>